<keyword evidence="2" id="KW-1185">Reference proteome</keyword>
<evidence type="ECO:0000313" key="1">
    <source>
        <dbReference type="EMBL" id="EFH85359.1"/>
    </source>
</evidence>
<dbReference type="InParanoid" id="D6TVF6"/>
<evidence type="ECO:0000313" key="2">
    <source>
        <dbReference type="Proteomes" id="UP000004508"/>
    </source>
</evidence>
<dbReference type="Proteomes" id="UP000004508">
    <property type="component" value="Unassembled WGS sequence"/>
</dbReference>
<name>D6TVF6_KTERA</name>
<protein>
    <submittedName>
        <fullName evidence="1">Uncharacterized protein</fullName>
    </submittedName>
</protein>
<reference evidence="1 2" key="1">
    <citation type="journal article" date="2011" name="Stand. Genomic Sci.">
        <title>Non-contiguous finished genome sequence and contextual data of the filamentous soil bacterium Ktedonobacter racemifer type strain (SOSP1-21).</title>
        <authorList>
            <person name="Chang Y.J."/>
            <person name="Land M."/>
            <person name="Hauser L."/>
            <person name="Chertkov O."/>
            <person name="Del Rio T.G."/>
            <person name="Nolan M."/>
            <person name="Copeland A."/>
            <person name="Tice H."/>
            <person name="Cheng J.F."/>
            <person name="Lucas S."/>
            <person name="Han C."/>
            <person name="Goodwin L."/>
            <person name="Pitluck S."/>
            <person name="Ivanova N."/>
            <person name="Ovchinikova G."/>
            <person name="Pati A."/>
            <person name="Chen A."/>
            <person name="Palaniappan K."/>
            <person name="Mavromatis K."/>
            <person name="Liolios K."/>
            <person name="Brettin T."/>
            <person name="Fiebig A."/>
            <person name="Rohde M."/>
            <person name="Abt B."/>
            <person name="Goker M."/>
            <person name="Detter J.C."/>
            <person name="Woyke T."/>
            <person name="Bristow J."/>
            <person name="Eisen J.A."/>
            <person name="Markowitz V."/>
            <person name="Hugenholtz P."/>
            <person name="Kyrpides N.C."/>
            <person name="Klenk H.P."/>
            <person name="Lapidus A."/>
        </authorList>
    </citation>
    <scope>NUCLEOTIDE SEQUENCE [LARGE SCALE GENOMIC DNA]</scope>
    <source>
        <strain evidence="2">DSM 44963</strain>
    </source>
</reference>
<accession>D6TVF6</accession>
<gene>
    <name evidence="1" type="ORF">Krac_6565</name>
</gene>
<organism evidence="1 2">
    <name type="scientific">Ktedonobacter racemifer DSM 44963</name>
    <dbReference type="NCBI Taxonomy" id="485913"/>
    <lineage>
        <taxon>Bacteria</taxon>
        <taxon>Bacillati</taxon>
        <taxon>Chloroflexota</taxon>
        <taxon>Ktedonobacteria</taxon>
        <taxon>Ktedonobacterales</taxon>
        <taxon>Ktedonobacteraceae</taxon>
        <taxon>Ktedonobacter</taxon>
    </lineage>
</organism>
<dbReference type="RefSeq" id="WP_007917577.1">
    <property type="nucleotide sequence ID" value="NZ_ADVG01000003.1"/>
</dbReference>
<dbReference type="EMBL" id="ADVG01000003">
    <property type="protein sequence ID" value="EFH85359.1"/>
    <property type="molecule type" value="Genomic_DNA"/>
</dbReference>
<proteinExistence type="predicted"/>
<sequence>MSELVTLSIIADFPNPYGRDVKKKHAAMLSRTDGHWAPDTDDFEKVAGQSATAKGSELVTVRNLRAFLDSLAFGQSPKNKNKRRPKRSVSRVDLISHGSVDGVALAGTIEPAKTDLGLADVWFNIGIPDQILDLKFFSKNSLHDIEKLLKKKETEEDPQTITTFGATEKGVQVDIQDCLQCFTENAKIVCYACHAAQKQSKFDISILQDMADLFEIEVAGFTDLIQYTYNEGKGISLSIIDDKLGQHGKSTFDYRDLDSVTDVFRSFKPKVRK</sequence>
<dbReference type="AlphaFoldDB" id="D6TVF6"/>
<comment type="caution">
    <text evidence="1">The sequence shown here is derived from an EMBL/GenBank/DDBJ whole genome shotgun (WGS) entry which is preliminary data.</text>
</comment>